<protein>
    <submittedName>
        <fullName evidence="5">DNA-processing protein DprA</fullName>
    </submittedName>
</protein>
<gene>
    <name evidence="5" type="primary">dprA</name>
    <name evidence="5" type="ORF">GCM10022278_21420</name>
</gene>
<dbReference type="SUPFAM" id="SSF102405">
    <property type="entry name" value="MCP/YpsA-like"/>
    <property type="match status" value="1"/>
</dbReference>
<evidence type="ECO:0000259" key="4">
    <source>
        <dbReference type="Pfam" id="PF17782"/>
    </source>
</evidence>
<keyword evidence="6" id="KW-1185">Reference proteome</keyword>
<organism evidence="5 6">
    <name type="scientific">Allohahella marinimesophila</name>
    <dbReference type="NCBI Taxonomy" id="1054972"/>
    <lineage>
        <taxon>Bacteria</taxon>
        <taxon>Pseudomonadati</taxon>
        <taxon>Pseudomonadota</taxon>
        <taxon>Gammaproteobacteria</taxon>
        <taxon>Oceanospirillales</taxon>
        <taxon>Hahellaceae</taxon>
        <taxon>Allohahella</taxon>
    </lineage>
</organism>
<dbReference type="RefSeq" id="WP_344806120.1">
    <property type="nucleotide sequence ID" value="NZ_BAABBO010000009.1"/>
</dbReference>
<dbReference type="Gene3D" id="3.40.50.450">
    <property type="match status" value="1"/>
</dbReference>
<dbReference type="InterPro" id="IPR041614">
    <property type="entry name" value="DprA_WH"/>
</dbReference>
<dbReference type="NCBIfam" id="TIGR00732">
    <property type="entry name" value="dprA"/>
    <property type="match status" value="1"/>
</dbReference>
<accession>A0ABP7PCB3</accession>
<dbReference type="Pfam" id="PF02481">
    <property type="entry name" value="DNA_processg_A"/>
    <property type="match status" value="1"/>
</dbReference>
<reference evidence="6" key="1">
    <citation type="journal article" date="2019" name="Int. J. Syst. Evol. Microbiol.">
        <title>The Global Catalogue of Microorganisms (GCM) 10K type strain sequencing project: providing services to taxonomists for standard genome sequencing and annotation.</title>
        <authorList>
            <consortium name="The Broad Institute Genomics Platform"/>
            <consortium name="The Broad Institute Genome Sequencing Center for Infectious Disease"/>
            <person name="Wu L."/>
            <person name="Ma J."/>
        </authorList>
    </citation>
    <scope>NUCLEOTIDE SEQUENCE [LARGE SCALE GENOMIC DNA]</scope>
    <source>
        <strain evidence="6">JCM 17555</strain>
    </source>
</reference>
<evidence type="ECO:0000256" key="2">
    <source>
        <dbReference type="SAM" id="MobiDB-lite"/>
    </source>
</evidence>
<dbReference type="InterPro" id="IPR003488">
    <property type="entry name" value="DprA"/>
</dbReference>
<comment type="caution">
    <text evidence="5">The sequence shown here is derived from an EMBL/GenBank/DDBJ whole genome shotgun (WGS) entry which is preliminary data.</text>
</comment>
<name>A0ABP7PCB3_9GAMM</name>
<evidence type="ECO:0000313" key="6">
    <source>
        <dbReference type="Proteomes" id="UP001501337"/>
    </source>
</evidence>
<sequence length="422" mass="45399">MNDLFRMSAVQADSTAPCALHDQNRTQDPSESRSRLSDTHRRWLLLVNSRGFGPVKLALAAEMIQKGLVLPGNAFQSCGQATALSPAECARVRRCMTGSEVADTLTAETIEVVSSWLDSAADHSLMTLLDHDYPPLLKQLKNPPPVLYLKGERDLLAFPQIAIVGSRRASRQGLHVAKAFAKELSAHGFIVTSGLALGIDTAAHQGSADTRTIAVLGCGTDVFYPPANKPLQMAIAHNGLLVSEFLPGTQPAPHHFPKRNRIIAGLCLGTLVVEAGVRSGSLHTALAALDLGREVMAIPGSIYSTESRGCHSLIKQGAALVETARDIVQRLAGAFETYRVLHGLEHQPDWVETASAGSNSLTHEGMDQQVLNALSAPKDLDELVADTGLDVSELMQTLLSLELDDVVIQDGGRYQRTEFQLK</sequence>
<dbReference type="PANTHER" id="PTHR43022:SF1">
    <property type="entry name" value="PROTEIN SMF"/>
    <property type="match status" value="1"/>
</dbReference>
<evidence type="ECO:0000259" key="3">
    <source>
        <dbReference type="Pfam" id="PF02481"/>
    </source>
</evidence>
<dbReference type="EMBL" id="BAABBO010000009">
    <property type="protein sequence ID" value="GAA3963308.1"/>
    <property type="molecule type" value="Genomic_DNA"/>
</dbReference>
<feature type="domain" description="Smf/DprA SLOG" evidence="3">
    <location>
        <begin position="125"/>
        <end position="331"/>
    </location>
</feature>
<feature type="domain" description="DprA winged helix" evidence="4">
    <location>
        <begin position="364"/>
        <end position="412"/>
    </location>
</feature>
<feature type="compositionally biased region" description="Basic and acidic residues" evidence="2">
    <location>
        <begin position="22"/>
        <end position="35"/>
    </location>
</feature>
<feature type="region of interest" description="Disordered" evidence="2">
    <location>
        <begin position="16"/>
        <end position="35"/>
    </location>
</feature>
<dbReference type="Gene3D" id="1.10.10.10">
    <property type="entry name" value="Winged helix-like DNA-binding domain superfamily/Winged helix DNA-binding domain"/>
    <property type="match status" value="1"/>
</dbReference>
<evidence type="ECO:0000256" key="1">
    <source>
        <dbReference type="ARBA" id="ARBA00006525"/>
    </source>
</evidence>
<dbReference type="Pfam" id="PF17782">
    <property type="entry name" value="WHD_DprA"/>
    <property type="match status" value="1"/>
</dbReference>
<dbReference type="InterPro" id="IPR057666">
    <property type="entry name" value="DrpA_SLOG"/>
</dbReference>
<dbReference type="PANTHER" id="PTHR43022">
    <property type="entry name" value="PROTEIN SMF"/>
    <property type="match status" value="1"/>
</dbReference>
<dbReference type="InterPro" id="IPR036388">
    <property type="entry name" value="WH-like_DNA-bd_sf"/>
</dbReference>
<proteinExistence type="inferred from homology"/>
<evidence type="ECO:0000313" key="5">
    <source>
        <dbReference type="EMBL" id="GAA3963308.1"/>
    </source>
</evidence>
<comment type="similarity">
    <text evidence="1">Belongs to the DprA/Smf family.</text>
</comment>
<dbReference type="Proteomes" id="UP001501337">
    <property type="component" value="Unassembled WGS sequence"/>
</dbReference>